<sequence>MVENSNRGAKGVRDKYQRGKNGEGWRTTAITETRPVNVCPPLEHRGLGLGFAIVRDDRRGGDDWVCPPISPNYGQFQCYSKPGSLVTADCELIAPCLNRYLSPDISDFSQKVILLIIDMAVPEFSLAAIYKSLAAVQALDDCPGAPDEMAPPVMLRVWIVSPNLLQRASRSWHH</sequence>
<keyword evidence="3" id="KW-1185">Reference proteome</keyword>
<dbReference type="AlphaFoldDB" id="A0A167RQ75"/>
<name>A0A167RQ75_CALVF</name>
<organism evidence="2 3">
    <name type="scientific">Calocera viscosa (strain TUFC12733)</name>
    <dbReference type="NCBI Taxonomy" id="1330018"/>
    <lineage>
        <taxon>Eukaryota</taxon>
        <taxon>Fungi</taxon>
        <taxon>Dikarya</taxon>
        <taxon>Basidiomycota</taxon>
        <taxon>Agaricomycotina</taxon>
        <taxon>Dacrymycetes</taxon>
        <taxon>Dacrymycetales</taxon>
        <taxon>Dacrymycetaceae</taxon>
        <taxon>Calocera</taxon>
    </lineage>
</organism>
<feature type="region of interest" description="Disordered" evidence="1">
    <location>
        <begin position="1"/>
        <end position="27"/>
    </location>
</feature>
<protein>
    <submittedName>
        <fullName evidence="2">Uncharacterized protein</fullName>
    </submittedName>
</protein>
<reference evidence="2 3" key="1">
    <citation type="journal article" date="2016" name="Mol. Biol. Evol.">
        <title>Comparative Genomics of Early-Diverging Mushroom-Forming Fungi Provides Insights into the Origins of Lignocellulose Decay Capabilities.</title>
        <authorList>
            <person name="Nagy L.G."/>
            <person name="Riley R."/>
            <person name="Tritt A."/>
            <person name="Adam C."/>
            <person name="Daum C."/>
            <person name="Floudas D."/>
            <person name="Sun H."/>
            <person name="Yadav J.S."/>
            <person name="Pangilinan J."/>
            <person name="Larsson K.H."/>
            <person name="Matsuura K."/>
            <person name="Barry K."/>
            <person name="Labutti K."/>
            <person name="Kuo R."/>
            <person name="Ohm R.A."/>
            <person name="Bhattacharya S.S."/>
            <person name="Shirouzu T."/>
            <person name="Yoshinaga Y."/>
            <person name="Martin F.M."/>
            <person name="Grigoriev I.V."/>
            <person name="Hibbett D.S."/>
        </authorList>
    </citation>
    <scope>NUCLEOTIDE SEQUENCE [LARGE SCALE GENOMIC DNA]</scope>
    <source>
        <strain evidence="2 3">TUFC12733</strain>
    </source>
</reference>
<feature type="compositionally biased region" description="Basic and acidic residues" evidence="1">
    <location>
        <begin position="11"/>
        <end position="23"/>
    </location>
</feature>
<accession>A0A167RQ75</accession>
<gene>
    <name evidence="2" type="ORF">CALVIDRAFT_124948</name>
</gene>
<dbReference type="EMBL" id="KV417267">
    <property type="protein sequence ID" value="KZP01159.1"/>
    <property type="molecule type" value="Genomic_DNA"/>
</dbReference>
<evidence type="ECO:0000256" key="1">
    <source>
        <dbReference type="SAM" id="MobiDB-lite"/>
    </source>
</evidence>
<evidence type="ECO:0000313" key="3">
    <source>
        <dbReference type="Proteomes" id="UP000076738"/>
    </source>
</evidence>
<evidence type="ECO:0000313" key="2">
    <source>
        <dbReference type="EMBL" id="KZP01159.1"/>
    </source>
</evidence>
<dbReference type="Proteomes" id="UP000076738">
    <property type="component" value="Unassembled WGS sequence"/>
</dbReference>
<proteinExistence type="predicted"/>